<dbReference type="EMBL" id="JAMPKK010000085">
    <property type="protein sequence ID" value="MEP0867750.1"/>
    <property type="molecule type" value="Genomic_DNA"/>
</dbReference>
<proteinExistence type="predicted"/>
<protein>
    <submittedName>
        <fullName evidence="1">Uncharacterized protein</fullName>
    </submittedName>
</protein>
<dbReference type="RefSeq" id="WP_190425883.1">
    <property type="nucleotide sequence ID" value="NZ_JAMPKK010000085.1"/>
</dbReference>
<evidence type="ECO:0000313" key="2">
    <source>
        <dbReference type="Proteomes" id="UP001442494"/>
    </source>
</evidence>
<evidence type="ECO:0000313" key="1">
    <source>
        <dbReference type="EMBL" id="MEP0867750.1"/>
    </source>
</evidence>
<name>A0ABV0JWA9_9CYAN</name>
<organism evidence="1 2">
    <name type="scientific">Funiculus sociatus GB2-A5</name>
    <dbReference type="NCBI Taxonomy" id="2933946"/>
    <lineage>
        <taxon>Bacteria</taxon>
        <taxon>Bacillati</taxon>
        <taxon>Cyanobacteriota</taxon>
        <taxon>Cyanophyceae</taxon>
        <taxon>Coleofasciculales</taxon>
        <taxon>Coleofasciculaceae</taxon>
        <taxon>Funiculus</taxon>
    </lineage>
</organism>
<comment type="caution">
    <text evidence="1">The sequence shown here is derived from an EMBL/GenBank/DDBJ whole genome shotgun (WGS) entry which is preliminary data.</text>
</comment>
<keyword evidence="2" id="KW-1185">Reference proteome</keyword>
<accession>A0ABV0JWA9</accession>
<gene>
    <name evidence="1" type="ORF">NDI37_25220</name>
</gene>
<sequence length="94" mass="10569">MNFFPNSNPTQTQFLTPTEIGQELGKLTGKPMSPNKVNKLLEALNLQRKVGNKWEPSKLGRGLCTMLPYIGKNNHAGYQVKWSTDVIVLLKDQI</sequence>
<dbReference type="Proteomes" id="UP001442494">
    <property type="component" value="Unassembled WGS sequence"/>
</dbReference>
<reference evidence="1 2" key="1">
    <citation type="submission" date="2022-04" db="EMBL/GenBank/DDBJ databases">
        <title>Positive selection, recombination, and allopatry shape intraspecific diversity of widespread and dominant cyanobacteria.</title>
        <authorList>
            <person name="Wei J."/>
            <person name="Shu W."/>
            <person name="Hu C."/>
        </authorList>
    </citation>
    <scope>NUCLEOTIDE SEQUENCE [LARGE SCALE GENOMIC DNA]</scope>
    <source>
        <strain evidence="1 2">GB2-A5</strain>
    </source>
</reference>